<protein>
    <submittedName>
        <fullName evidence="1">Uncharacterized protein</fullName>
    </submittedName>
</protein>
<gene>
    <name evidence="1" type="ORF">DPMN_053519</name>
</gene>
<name>A0A9D4CNS9_DREPO</name>
<reference evidence="1" key="1">
    <citation type="journal article" date="2019" name="bioRxiv">
        <title>The Genome of the Zebra Mussel, Dreissena polymorpha: A Resource for Invasive Species Research.</title>
        <authorList>
            <person name="McCartney M.A."/>
            <person name="Auch B."/>
            <person name="Kono T."/>
            <person name="Mallez S."/>
            <person name="Zhang Y."/>
            <person name="Obille A."/>
            <person name="Becker A."/>
            <person name="Abrahante J.E."/>
            <person name="Garbe J."/>
            <person name="Badalamenti J.P."/>
            <person name="Herman A."/>
            <person name="Mangelson H."/>
            <person name="Liachko I."/>
            <person name="Sullivan S."/>
            <person name="Sone E.D."/>
            <person name="Koren S."/>
            <person name="Silverstein K.A.T."/>
            <person name="Beckman K.B."/>
            <person name="Gohl D.M."/>
        </authorList>
    </citation>
    <scope>NUCLEOTIDE SEQUENCE</scope>
    <source>
        <strain evidence="1">Duluth1</strain>
        <tissue evidence="1">Whole animal</tissue>
    </source>
</reference>
<sequence>MIGSAEMFFLNKMLTQDRPKQDTKAQPEHFVFSRKRVEGSSQWRLHRGLGHVFNWAQGLRCGCISLVVV</sequence>
<keyword evidence="2" id="KW-1185">Reference proteome</keyword>
<evidence type="ECO:0000313" key="2">
    <source>
        <dbReference type="Proteomes" id="UP000828390"/>
    </source>
</evidence>
<accession>A0A9D4CNS9</accession>
<reference evidence="1" key="2">
    <citation type="submission" date="2020-11" db="EMBL/GenBank/DDBJ databases">
        <authorList>
            <person name="McCartney M.A."/>
            <person name="Auch B."/>
            <person name="Kono T."/>
            <person name="Mallez S."/>
            <person name="Becker A."/>
            <person name="Gohl D.M."/>
            <person name="Silverstein K.A.T."/>
            <person name="Koren S."/>
            <person name="Bechman K.B."/>
            <person name="Herman A."/>
            <person name="Abrahante J.E."/>
            <person name="Garbe J."/>
        </authorList>
    </citation>
    <scope>NUCLEOTIDE SEQUENCE</scope>
    <source>
        <strain evidence="1">Duluth1</strain>
        <tissue evidence="1">Whole animal</tissue>
    </source>
</reference>
<dbReference type="Proteomes" id="UP000828390">
    <property type="component" value="Unassembled WGS sequence"/>
</dbReference>
<comment type="caution">
    <text evidence="1">The sequence shown here is derived from an EMBL/GenBank/DDBJ whole genome shotgun (WGS) entry which is preliminary data.</text>
</comment>
<dbReference type="AlphaFoldDB" id="A0A9D4CNS9"/>
<proteinExistence type="predicted"/>
<evidence type="ECO:0000313" key="1">
    <source>
        <dbReference type="EMBL" id="KAH3727580.1"/>
    </source>
</evidence>
<organism evidence="1 2">
    <name type="scientific">Dreissena polymorpha</name>
    <name type="common">Zebra mussel</name>
    <name type="synonym">Mytilus polymorpha</name>
    <dbReference type="NCBI Taxonomy" id="45954"/>
    <lineage>
        <taxon>Eukaryota</taxon>
        <taxon>Metazoa</taxon>
        <taxon>Spiralia</taxon>
        <taxon>Lophotrochozoa</taxon>
        <taxon>Mollusca</taxon>
        <taxon>Bivalvia</taxon>
        <taxon>Autobranchia</taxon>
        <taxon>Heteroconchia</taxon>
        <taxon>Euheterodonta</taxon>
        <taxon>Imparidentia</taxon>
        <taxon>Neoheterodontei</taxon>
        <taxon>Myida</taxon>
        <taxon>Dreissenoidea</taxon>
        <taxon>Dreissenidae</taxon>
        <taxon>Dreissena</taxon>
    </lineage>
</organism>
<dbReference type="EMBL" id="JAIWYP010000012">
    <property type="protein sequence ID" value="KAH3727580.1"/>
    <property type="molecule type" value="Genomic_DNA"/>
</dbReference>